<dbReference type="AlphaFoldDB" id="A0A1T4Z5U5"/>
<dbReference type="GO" id="GO:0004222">
    <property type="term" value="F:metalloendopeptidase activity"/>
    <property type="evidence" value="ECO:0007669"/>
    <property type="project" value="TreeGrafter"/>
</dbReference>
<evidence type="ECO:0000313" key="4">
    <source>
        <dbReference type="Proteomes" id="UP000191040"/>
    </source>
</evidence>
<feature type="domain" description="M23ase beta-sheet core" evidence="2">
    <location>
        <begin position="131"/>
        <end position="243"/>
    </location>
</feature>
<keyword evidence="1" id="KW-0472">Membrane</keyword>
<dbReference type="Proteomes" id="UP000191040">
    <property type="component" value="Chromosome I"/>
</dbReference>
<keyword evidence="1" id="KW-0812">Transmembrane</keyword>
<dbReference type="Pfam" id="PF01551">
    <property type="entry name" value="Peptidase_M23"/>
    <property type="match status" value="1"/>
</dbReference>
<evidence type="ECO:0000313" key="3">
    <source>
        <dbReference type="EMBL" id="SKB09384.1"/>
    </source>
</evidence>
<keyword evidence="1" id="KW-1133">Transmembrane helix</keyword>
<dbReference type="EMBL" id="LT796768">
    <property type="protein sequence ID" value="SKB09384.1"/>
    <property type="molecule type" value="Genomic_DNA"/>
</dbReference>
<dbReference type="InterPro" id="IPR016047">
    <property type="entry name" value="M23ase_b-sheet_dom"/>
</dbReference>
<name>A0A1T4Z5U5_9ACTN</name>
<gene>
    <name evidence="3" type="ORF">SAMN06295964_2651</name>
</gene>
<dbReference type="InterPro" id="IPR050570">
    <property type="entry name" value="Cell_wall_metabolism_enzyme"/>
</dbReference>
<dbReference type="OrthoDB" id="9809488at2"/>
<evidence type="ECO:0000259" key="2">
    <source>
        <dbReference type="Pfam" id="PF01551"/>
    </source>
</evidence>
<dbReference type="Gene3D" id="2.70.70.10">
    <property type="entry name" value="Glucose Permease (Domain IIA)"/>
    <property type="match status" value="1"/>
</dbReference>
<protein>
    <submittedName>
        <fullName evidence="3">Murein DD-endopeptidase MepM and murein hydrolase activator NlpD, contain LysM domain</fullName>
    </submittedName>
</protein>
<sequence length="289" mass="31143">MGAMTTRETGQWRRVISGLFPLWAWLFLLAVVAGFALDVPIGITSLAVLAFFALCLVRPPRQDDREPEVVDSPVRGTWTVVHSPVSSVPSHGVRGYGQSHAIDIIHPRPEGTEPTYPVFGGFERPETFSSFGEPIHAVADGTVVKVLDTRRDHLSRTSWLAFAYMMVIDGLRDLGGAAAVVGNHVVVDHGAGVYSLYAHVRRGSASVAVGDRVATGQVVGEVGNSGNTSEPHLHVQLMDHAAPLRAAGLPMRFSDIKQPEGAVDRGWTKKEPELGIEPGMPANFQVFEA</sequence>
<organism evidence="3 4">
    <name type="scientific">Aeromicrobium choanae</name>
    <dbReference type="NCBI Taxonomy" id="1736691"/>
    <lineage>
        <taxon>Bacteria</taxon>
        <taxon>Bacillati</taxon>
        <taxon>Actinomycetota</taxon>
        <taxon>Actinomycetes</taxon>
        <taxon>Propionibacteriales</taxon>
        <taxon>Nocardioidaceae</taxon>
        <taxon>Aeromicrobium</taxon>
    </lineage>
</organism>
<feature type="transmembrane region" description="Helical" evidence="1">
    <location>
        <begin position="12"/>
        <end position="33"/>
    </location>
</feature>
<evidence type="ECO:0000256" key="1">
    <source>
        <dbReference type="SAM" id="Phobius"/>
    </source>
</evidence>
<dbReference type="STRING" id="1736691.SAMN06295964_2651"/>
<reference evidence="4" key="1">
    <citation type="submission" date="2017-02" db="EMBL/GenBank/DDBJ databases">
        <authorList>
            <person name="Varghese N."/>
            <person name="Submissions S."/>
        </authorList>
    </citation>
    <scope>NUCLEOTIDE SEQUENCE [LARGE SCALE GENOMIC DNA]</scope>
    <source>
        <strain evidence="4">9H-4</strain>
    </source>
</reference>
<proteinExistence type="predicted"/>
<dbReference type="PANTHER" id="PTHR21666">
    <property type="entry name" value="PEPTIDASE-RELATED"/>
    <property type="match status" value="1"/>
</dbReference>
<dbReference type="CDD" id="cd12797">
    <property type="entry name" value="M23_peptidase"/>
    <property type="match status" value="1"/>
</dbReference>
<accession>A0A1T4Z5U5</accession>
<dbReference type="SUPFAM" id="SSF51261">
    <property type="entry name" value="Duplicated hybrid motif"/>
    <property type="match status" value="1"/>
</dbReference>
<keyword evidence="4" id="KW-1185">Reference proteome</keyword>
<keyword evidence="3" id="KW-0378">Hydrolase</keyword>
<dbReference type="PANTHER" id="PTHR21666:SF270">
    <property type="entry name" value="MUREIN HYDROLASE ACTIVATOR ENVC"/>
    <property type="match status" value="1"/>
</dbReference>
<dbReference type="InterPro" id="IPR011055">
    <property type="entry name" value="Dup_hybrid_motif"/>
</dbReference>